<dbReference type="AlphaFoldDB" id="A0A5B9DB12"/>
<evidence type="ECO:0000313" key="3">
    <source>
        <dbReference type="Proteomes" id="UP000321408"/>
    </source>
</evidence>
<dbReference type="InterPro" id="IPR025659">
    <property type="entry name" value="Tubby-like_C"/>
</dbReference>
<dbReference type="Proteomes" id="UP000321408">
    <property type="component" value="Chromosome"/>
</dbReference>
<organism evidence="2 3">
    <name type="scientific">Promethearchaeum syntrophicum</name>
    <dbReference type="NCBI Taxonomy" id="2594042"/>
    <lineage>
        <taxon>Archaea</taxon>
        <taxon>Promethearchaeati</taxon>
        <taxon>Promethearchaeota</taxon>
        <taxon>Promethearchaeia</taxon>
        <taxon>Promethearchaeales</taxon>
        <taxon>Promethearchaeaceae</taxon>
        <taxon>Promethearchaeum</taxon>
    </lineage>
</organism>
<dbReference type="Pfam" id="PF04525">
    <property type="entry name" value="LOR"/>
    <property type="match status" value="1"/>
</dbReference>
<dbReference type="Gene3D" id="2.40.160.200">
    <property type="entry name" value="LURP1-related"/>
    <property type="match status" value="1"/>
</dbReference>
<gene>
    <name evidence="2" type="ORF">DSAG12_02124</name>
</gene>
<dbReference type="InterPro" id="IPR038595">
    <property type="entry name" value="LOR_sf"/>
</dbReference>
<evidence type="ECO:0000256" key="1">
    <source>
        <dbReference type="ARBA" id="ARBA00005437"/>
    </source>
</evidence>
<protein>
    <recommendedName>
        <fullName evidence="4">LURP-one-related</fullName>
    </recommendedName>
</protein>
<evidence type="ECO:0000313" key="2">
    <source>
        <dbReference type="EMBL" id="QEE16294.2"/>
    </source>
</evidence>
<accession>A0A5B9DB12</accession>
<comment type="similarity">
    <text evidence="1">Belongs to the LOR family.</text>
</comment>
<dbReference type="InterPro" id="IPR007612">
    <property type="entry name" value="LOR"/>
</dbReference>
<dbReference type="EMBL" id="CP042905">
    <property type="protein sequence ID" value="QEE16294.2"/>
    <property type="molecule type" value="Genomic_DNA"/>
</dbReference>
<dbReference type="SUPFAM" id="SSF54518">
    <property type="entry name" value="Tubby C-terminal domain-like"/>
    <property type="match status" value="1"/>
</dbReference>
<reference evidence="2 3" key="2">
    <citation type="journal article" date="2024" name="Int. J. Syst. Evol. Microbiol.">
        <title>Promethearchaeum syntrophicum gen. nov., sp. nov., an anaerobic, obligately syntrophic archaeon, the first isolate of the lineage 'Asgard' archaea, and proposal of the new archaeal phylum Promethearchaeota phyl. nov. and kingdom Promethearchaeati regn. nov.</title>
        <authorList>
            <person name="Imachi H."/>
            <person name="Nobu M.K."/>
            <person name="Kato S."/>
            <person name="Takaki Y."/>
            <person name="Miyazaki M."/>
            <person name="Miyata M."/>
            <person name="Ogawara M."/>
            <person name="Saito Y."/>
            <person name="Sakai S."/>
            <person name="Tahara Y.O."/>
            <person name="Takano Y."/>
            <person name="Tasumi E."/>
            <person name="Uematsu K."/>
            <person name="Yoshimura T."/>
            <person name="Itoh T."/>
            <person name="Ohkuma M."/>
            <person name="Takai K."/>
        </authorList>
    </citation>
    <scope>NUCLEOTIDE SEQUENCE [LARGE SCALE GENOMIC DNA]</scope>
    <source>
        <strain evidence="2 3">MK-D1</strain>
    </source>
</reference>
<keyword evidence="3" id="KW-1185">Reference proteome</keyword>
<name>A0A5B9DB12_9ARCH</name>
<evidence type="ECO:0008006" key="4">
    <source>
        <dbReference type="Google" id="ProtNLM"/>
    </source>
</evidence>
<dbReference type="KEGG" id="psyt:DSAG12_02124"/>
<reference evidence="2 3" key="1">
    <citation type="journal article" date="2020" name="Nature">
        <title>Isolation of an archaeon at the prokaryote-eukaryote interface.</title>
        <authorList>
            <person name="Imachi H."/>
            <person name="Nobu M.K."/>
            <person name="Nakahara N."/>
            <person name="Morono Y."/>
            <person name="Ogawara M."/>
            <person name="Takaki Y."/>
            <person name="Takano Y."/>
            <person name="Uematsu K."/>
            <person name="Ikuta T."/>
            <person name="Ito M."/>
            <person name="Matsui Y."/>
            <person name="Miyazaki M."/>
            <person name="Murata K."/>
            <person name="Saito Y."/>
            <person name="Sakai S."/>
            <person name="Song C."/>
            <person name="Tasumi E."/>
            <person name="Yamanaka Y."/>
            <person name="Yamaguchi T."/>
            <person name="Kamagata Y."/>
            <person name="Tamaki H."/>
            <person name="Takai K."/>
        </authorList>
    </citation>
    <scope>NUCLEOTIDE SEQUENCE [LARGE SCALE GENOMIC DNA]</scope>
    <source>
        <strain evidence="2 3">MK-D1</strain>
    </source>
</reference>
<sequence length="175" mass="20409">MTDNNENVLFYVKQKMFKLKEAIKVFTDNTQTNQLYTINADRIIDFSARYNFTDMNGQSLGSIKRKGMRSLWRANYQVFDGDNQLLTIKEESVFVRFMDSLFASIPCIGLCAGFVFHPSYLIAKLDGTEMMRVKKKPALFEGKFKIEKLTEMSEFEEMQMLLSIMMMLLLERVRG</sequence>
<proteinExistence type="inferred from homology"/>